<dbReference type="EMBL" id="CAEZSS010000008">
    <property type="protein sequence ID" value="CAB4539088.1"/>
    <property type="molecule type" value="Genomic_DNA"/>
</dbReference>
<evidence type="ECO:0000313" key="1">
    <source>
        <dbReference type="EMBL" id="CAB4539088.1"/>
    </source>
</evidence>
<proteinExistence type="predicted"/>
<name>A0A6J6BLK9_9ZZZZ</name>
<dbReference type="AlphaFoldDB" id="A0A6J6BLK9"/>
<reference evidence="1" key="1">
    <citation type="submission" date="2020-05" db="EMBL/GenBank/DDBJ databases">
        <authorList>
            <person name="Chiriac C."/>
            <person name="Salcher M."/>
            <person name="Ghai R."/>
            <person name="Kavagutti S V."/>
        </authorList>
    </citation>
    <scope>NUCLEOTIDE SEQUENCE</scope>
</reference>
<sequence length="42" mass="4705">MKIGFVLIALFTASVLTLIFRYESNKKSNRPRLTGRGGDFEG</sequence>
<organism evidence="1">
    <name type="scientific">freshwater metagenome</name>
    <dbReference type="NCBI Taxonomy" id="449393"/>
    <lineage>
        <taxon>unclassified sequences</taxon>
        <taxon>metagenomes</taxon>
        <taxon>ecological metagenomes</taxon>
    </lineage>
</organism>
<gene>
    <name evidence="1" type="ORF">UFOPK1505_00094</name>
</gene>
<accession>A0A6J6BLK9</accession>
<protein>
    <submittedName>
        <fullName evidence="1">Unannotated protein</fullName>
    </submittedName>
</protein>